<feature type="binding site" evidence="3">
    <location>
        <position position="344"/>
    </location>
    <ligand>
        <name>CTP</name>
        <dbReference type="ChEBI" id="CHEBI:37563"/>
    </ligand>
</feature>
<sequence>MAHSLAGRRILLCVCGGIAAYKSVELVRRLREAGAEVQVAMTENAQRFIGAASLQAVSGVPVRGSLWDEAAEAAMGHIELARWADAVLVAPATADVLARLAHGMADDLVTTLCLATTAPLFVAPAMNNRMWLHPATLANLATLRARGVSVIGPESGSQACGEIGPGRLSEPPAIVEVLAASLSSGPDLAGCRILISAGPTYEDLDPVRFIGNRSSGKMGFAIAASAARRGAQVVLVAGPVSMPTPPGVRRINVRSAAEMHDAVLGSLPADVYIGAAAVADYTAREIQSQKIKKSDQPDGGDTLTIELVRTRDVLAEVAAHAQRPRVVVGFAAETHDVEHYARDKLVRKQLDMIAANQVGCAGSGFESDDNALTVIDAERVHSLGSAPKTVLADALLDLIRARL</sequence>
<evidence type="ECO:0000259" key="6">
    <source>
        <dbReference type="Pfam" id="PF04127"/>
    </source>
</evidence>
<comment type="caution">
    <text evidence="3">Lacks conserved residue(s) required for the propagation of feature annotation.</text>
</comment>
<feature type="binding site" evidence="3">
    <location>
        <position position="348"/>
    </location>
    <ligand>
        <name>CTP</name>
        <dbReference type="ChEBI" id="CHEBI:37563"/>
    </ligand>
</feature>
<comment type="similarity">
    <text evidence="3 4">In the C-terminal section; belongs to the PPC synthetase family.</text>
</comment>
<keyword evidence="3 4" id="KW-0285">Flavoprotein</keyword>
<dbReference type="InterPro" id="IPR036551">
    <property type="entry name" value="Flavin_trans-like"/>
</dbReference>
<dbReference type="NCBIfam" id="TIGR00521">
    <property type="entry name" value="coaBC_dfp"/>
    <property type="match status" value="1"/>
</dbReference>
<comment type="function">
    <text evidence="4">Catalyzes two steps in the biosynthesis of coenzyme A. In the first step cysteine is conjugated to 4'-phosphopantothenate to form 4-phosphopantothenoylcysteine, in the latter compound is decarboxylated to form 4'-phosphopantotheine.</text>
</comment>
<dbReference type="GO" id="GO:0004633">
    <property type="term" value="F:phosphopantothenoylcysteine decarboxylase activity"/>
    <property type="evidence" value="ECO:0007669"/>
    <property type="project" value="UniProtKB-EC"/>
</dbReference>
<evidence type="ECO:0000256" key="2">
    <source>
        <dbReference type="ARBA" id="ARBA00023239"/>
    </source>
</evidence>
<dbReference type="PANTHER" id="PTHR14359:SF6">
    <property type="entry name" value="PHOSPHOPANTOTHENOYLCYSTEINE DECARBOXYLASE"/>
    <property type="match status" value="1"/>
</dbReference>
<feature type="active site" description="Proton donor" evidence="3">
    <location>
        <position position="160"/>
    </location>
</feature>
<comment type="caution">
    <text evidence="7">The sequence shown here is derived from an EMBL/GenBank/DDBJ whole genome shotgun (WGS) entry which is preliminary data.</text>
</comment>
<dbReference type="GO" id="GO:0004632">
    <property type="term" value="F:phosphopantothenate--cysteine ligase activity"/>
    <property type="evidence" value="ECO:0007669"/>
    <property type="project" value="UniProtKB-EC"/>
</dbReference>
<keyword evidence="3" id="KW-0479">Metal-binding</keyword>
<comment type="pathway">
    <text evidence="3 4">Cofactor biosynthesis; coenzyme A biosynthesis; CoA from (R)-pantothenate: step 2/5.</text>
</comment>
<comment type="cofactor">
    <cofactor evidence="3">
        <name>FMN</name>
        <dbReference type="ChEBI" id="CHEBI:58210"/>
    </cofactor>
    <text evidence="3">Binds 1 FMN per subunit.</text>
</comment>
<dbReference type="Pfam" id="PF04127">
    <property type="entry name" value="DFP"/>
    <property type="match status" value="1"/>
</dbReference>
<dbReference type="PANTHER" id="PTHR14359">
    <property type="entry name" value="HOMO-OLIGOMERIC FLAVIN CONTAINING CYS DECARBOXYLASE FAMILY"/>
    <property type="match status" value="1"/>
</dbReference>
<comment type="similarity">
    <text evidence="3 4">In the N-terminal section; belongs to the HFCD (homo-oligomeric flavin containing Cys decarboxylase) superfamily.</text>
</comment>
<name>A0ABW2Y984_9GAMM</name>
<dbReference type="SUPFAM" id="SSF52507">
    <property type="entry name" value="Homo-oligomeric flavin-containing Cys decarboxylases, HFCD"/>
    <property type="match status" value="1"/>
</dbReference>
<dbReference type="InterPro" id="IPR035929">
    <property type="entry name" value="CoaB-like_sf"/>
</dbReference>
<dbReference type="EC" id="6.3.2.5" evidence="3"/>
<feature type="domain" description="DNA/pantothenate metabolism flavoprotein C-terminal" evidence="6">
    <location>
        <begin position="188"/>
        <end position="400"/>
    </location>
</feature>
<evidence type="ECO:0000313" key="7">
    <source>
        <dbReference type="EMBL" id="MFD0725102.1"/>
    </source>
</evidence>
<reference evidence="8" key="1">
    <citation type="journal article" date="2019" name="Int. J. Syst. Evol. Microbiol.">
        <title>The Global Catalogue of Microorganisms (GCM) 10K type strain sequencing project: providing services to taxonomists for standard genome sequencing and annotation.</title>
        <authorList>
            <consortium name="The Broad Institute Genomics Platform"/>
            <consortium name="The Broad Institute Genome Sequencing Center for Infectious Disease"/>
            <person name="Wu L."/>
            <person name="Ma J."/>
        </authorList>
    </citation>
    <scope>NUCLEOTIDE SEQUENCE [LARGE SCALE GENOMIC DNA]</scope>
    <source>
        <strain evidence="8">CCUG 55585</strain>
    </source>
</reference>
<feature type="domain" description="Flavoprotein" evidence="5">
    <location>
        <begin position="9"/>
        <end position="179"/>
    </location>
</feature>
<proteinExistence type="inferred from homology"/>
<dbReference type="InterPro" id="IPR005252">
    <property type="entry name" value="CoaBC"/>
</dbReference>
<keyword evidence="8" id="KW-1185">Reference proteome</keyword>
<gene>
    <name evidence="3 7" type="primary">coaBC</name>
    <name evidence="7" type="ORF">ACFQ0E_05750</name>
</gene>
<keyword evidence="3 4" id="KW-0436">Ligase</keyword>
<feature type="binding site" evidence="3">
    <location>
        <position position="290"/>
    </location>
    <ligand>
        <name>CTP</name>
        <dbReference type="ChEBI" id="CHEBI:37563"/>
    </ligand>
</feature>
<evidence type="ECO:0000313" key="8">
    <source>
        <dbReference type="Proteomes" id="UP001597110"/>
    </source>
</evidence>
<dbReference type="RefSeq" id="WP_386822720.1">
    <property type="nucleotide sequence ID" value="NZ_JBHTIF010000001.1"/>
</dbReference>
<feature type="region of interest" description="Phosphopantothenoylcysteine decarboxylase" evidence="3">
    <location>
        <begin position="1"/>
        <end position="192"/>
    </location>
</feature>
<evidence type="ECO:0000256" key="1">
    <source>
        <dbReference type="ARBA" id="ARBA00022793"/>
    </source>
</evidence>
<dbReference type="SUPFAM" id="SSF102645">
    <property type="entry name" value="CoaB-like"/>
    <property type="match status" value="1"/>
</dbReference>
<comment type="function">
    <text evidence="3">Catalyzes two sequential steps in the biosynthesis of coenzyme A. In the first step cysteine is conjugated to 4'-phosphopantothenate to form 4-phosphopantothenoylcysteine. In the second step the latter compound is decarboxylated to form 4'-phosphopantotheine.</text>
</comment>
<dbReference type="InterPro" id="IPR003382">
    <property type="entry name" value="Flavoprotein"/>
</dbReference>
<feature type="binding site" evidence="3">
    <location>
        <position position="330"/>
    </location>
    <ligand>
        <name>CTP</name>
        <dbReference type="ChEBI" id="CHEBI:37563"/>
    </ligand>
</feature>
<feature type="region of interest" description="Phosphopantothenate--cysteine ligase" evidence="3">
    <location>
        <begin position="193"/>
        <end position="403"/>
    </location>
</feature>
<feature type="binding site" evidence="3">
    <location>
        <position position="280"/>
    </location>
    <ligand>
        <name>CTP</name>
        <dbReference type="ChEBI" id="CHEBI:37563"/>
    </ligand>
</feature>
<evidence type="ECO:0000259" key="5">
    <source>
        <dbReference type="Pfam" id="PF02441"/>
    </source>
</evidence>
<evidence type="ECO:0000256" key="4">
    <source>
        <dbReference type="RuleBase" id="RU364078"/>
    </source>
</evidence>
<organism evidence="7 8">
    <name type="scientific">Lysobacter brunescens</name>
    <dbReference type="NCBI Taxonomy" id="262323"/>
    <lineage>
        <taxon>Bacteria</taxon>
        <taxon>Pseudomonadati</taxon>
        <taxon>Pseudomonadota</taxon>
        <taxon>Gammaproteobacteria</taxon>
        <taxon>Lysobacterales</taxon>
        <taxon>Lysobacteraceae</taxon>
        <taxon>Lysobacter</taxon>
    </lineage>
</organism>
<comment type="catalytic activity">
    <reaction evidence="3 4">
        <text>N-[(R)-4-phosphopantothenoyl]-L-cysteine + H(+) = (R)-4'-phosphopantetheine + CO2</text>
        <dbReference type="Rhea" id="RHEA:16793"/>
        <dbReference type="ChEBI" id="CHEBI:15378"/>
        <dbReference type="ChEBI" id="CHEBI:16526"/>
        <dbReference type="ChEBI" id="CHEBI:59458"/>
        <dbReference type="ChEBI" id="CHEBI:61723"/>
        <dbReference type="EC" id="4.1.1.36"/>
    </reaction>
</comment>
<protein>
    <recommendedName>
        <fullName evidence="3">Coenzyme A biosynthesis bifunctional protein CoaBC</fullName>
    </recommendedName>
    <alternativeName>
        <fullName evidence="3">DNA/pantothenate metabolism flavoprotein</fullName>
    </alternativeName>
    <alternativeName>
        <fullName evidence="3">Phosphopantothenoylcysteine synthetase/decarboxylase</fullName>
        <shortName evidence="3">PPCS-PPCDC</shortName>
    </alternativeName>
    <domain>
        <recommendedName>
            <fullName evidence="3">Phosphopantothenoylcysteine decarboxylase</fullName>
            <shortName evidence="3">PPC decarboxylase</shortName>
            <shortName evidence="3">PPC-DC</shortName>
            <ecNumber evidence="3">4.1.1.36</ecNumber>
        </recommendedName>
        <alternativeName>
            <fullName evidence="3">CoaC</fullName>
        </alternativeName>
    </domain>
    <domain>
        <recommendedName>
            <fullName evidence="3">Phosphopantothenate--cysteine ligase</fullName>
            <ecNumber evidence="3">6.3.2.5</ecNumber>
        </recommendedName>
        <alternativeName>
            <fullName evidence="3">CoaB</fullName>
        </alternativeName>
        <alternativeName>
            <fullName evidence="3">Phosphopantothenoylcysteine synthetase</fullName>
            <shortName evidence="3">PPC synthetase</shortName>
            <shortName evidence="3">PPC-S</shortName>
        </alternativeName>
    </domain>
</protein>
<dbReference type="Gene3D" id="3.40.50.10300">
    <property type="entry name" value="CoaB-like"/>
    <property type="match status" value="1"/>
</dbReference>
<dbReference type="EMBL" id="JBHTIF010000001">
    <property type="protein sequence ID" value="MFD0725102.1"/>
    <property type="molecule type" value="Genomic_DNA"/>
</dbReference>
<keyword evidence="3 4" id="KW-0288">FMN</keyword>
<comment type="cofactor">
    <cofactor evidence="3">
        <name>Mg(2+)</name>
        <dbReference type="ChEBI" id="CHEBI:18420"/>
    </cofactor>
</comment>
<keyword evidence="1 3" id="KW-0210">Decarboxylase</keyword>
<dbReference type="InterPro" id="IPR007085">
    <property type="entry name" value="DNA/pantothenate-metab_flavo_C"/>
</dbReference>
<comment type="catalytic activity">
    <reaction evidence="3 4">
        <text>(R)-4'-phosphopantothenate + L-cysteine + CTP = N-[(R)-4-phosphopantothenoyl]-L-cysteine + CMP + diphosphate + H(+)</text>
        <dbReference type="Rhea" id="RHEA:19397"/>
        <dbReference type="ChEBI" id="CHEBI:10986"/>
        <dbReference type="ChEBI" id="CHEBI:15378"/>
        <dbReference type="ChEBI" id="CHEBI:33019"/>
        <dbReference type="ChEBI" id="CHEBI:35235"/>
        <dbReference type="ChEBI" id="CHEBI:37563"/>
        <dbReference type="ChEBI" id="CHEBI:59458"/>
        <dbReference type="ChEBI" id="CHEBI:60377"/>
        <dbReference type="EC" id="6.3.2.5"/>
    </reaction>
</comment>
<accession>A0ABW2Y984</accession>
<evidence type="ECO:0000256" key="3">
    <source>
        <dbReference type="HAMAP-Rule" id="MF_02225"/>
    </source>
</evidence>
<dbReference type="Gene3D" id="3.40.50.1950">
    <property type="entry name" value="Flavin prenyltransferase-like"/>
    <property type="match status" value="1"/>
</dbReference>
<keyword evidence="3" id="KW-0511">Multifunctional enzyme</keyword>
<comment type="pathway">
    <text evidence="3 4">Cofactor biosynthesis; coenzyme A biosynthesis; CoA from (R)-pantothenate: step 3/5.</text>
</comment>
<dbReference type="HAMAP" id="MF_02225">
    <property type="entry name" value="CoaBC"/>
    <property type="match status" value="1"/>
</dbReference>
<dbReference type="Pfam" id="PF02441">
    <property type="entry name" value="Flavoprotein"/>
    <property type="match status" value="1"/>
</dbReference>
<keyword evidence="2 3" id="KW-0456">Lyase</keyword>
<dbReference type="Proteomes" id="UP001597110">
    <property type="component" value="Unassembled WGS sequence"/>
</dbReference>
<keyword evidence="3" id="KW-0460">Magnesium</keyword>
<dbReference type="EC" id="4.1.1.36" evidence="3"/>